<dbReference type="AlphaFoldDB" id="A0AA88HLG7"/>
<evidence type="ECO:0000313" key="4">
    <source>
        <dbReference type="EMBL" id="KAK2711138.1"/>
    </source>
</evidence>
<dbReference type="Gene3D" id="3.40.50.150">
    <property type="entry name" value="Vaccinia Virus protein VP39"/>
    <property type="match status" value="1"/>
</dbReference>
<evidence type="ECO:0000256" key="2">
    <source>
        <dbReference type="SAM" id="Phobius"/>
    </source>
</evidence>
<dbReference type="GO" id="GO:0005789">
    <property type="term" value="C:endoplasmic reticulum membrane"/>
    <property type="evidence" value="ECO:0007669"/>
    <property type="project" value="TreeGrafter"/>
</dbReference>
<dbReference type="PANTHER" id="PTHR34009">
    <property type="entry name" value="PROTEIN STAR"/>
    <property type="match status" value="1"/>
</dbReference>
<keyword evidence="5" id="KW-1185">Reference proteome</keyword>
<dbReference type="InterPro" id="IPR006342">
    <property type="entry name" value="FkbM_mtfrase"/>
</dbReference>
<sequence length="352" mass="40099">MKFRTLNCKRITKLGFIFILVFIGHFFYPKIGNTGCPSFESMIIKKIKMDDKCFINYVAQSLVDHPISGLYYSELEGKIEIDPMNSFMNEFTSPWIEALLILEMMFPREGARTFVECGALDGLTYSTTLHLEYHLGWTGLLIEADPVNYKNLKQLKRKAITINACASPNPYPFMAKFSPSHRRQSGSKKSSRKNPEGADKDYNPGNGKVIVANQTGDRANLFEVLCLPMYTMLAASNLLNIDLFILDIEGLELDVLKTLPLEMLNIKVFVVETYNGNHKLENFKAFFEKSGYTFHGVFTGGMHPEDAIFVKKNFYNPEKLNATVIDFYKVVTGDWTLSKFNEDTLSLLKHYS</sequence>
<feature type="compositionally biased region" description="Basic and acidic residues" evidence="1">
    <location>
        <begin position="193"/>
        <end position="202"/>
    </location>
</feature>
<feature type="compositionally biased region" description="Basic residues" evidence="1">
    <location>
        <begin position="179"/>
        <end position="192"/>
    </location>
</feature>
<keyword evidence="2" id="KW-0812">Transmembrane</keyword>
<dbReference type="Pfam" id="PF05050">
    <property type="entry name" value="Methyltransf_21"/>
    <property type="match status" value="1"/>
</dbReference>
<dbReference type="SUPFAM" id="SSF53335">
    <property type="entry name" value="S-adenosyl-L-methionine-dependent methyltransferases"/>
    <property type="match status" value="1"/>
</dbReference>
<dbReference type="GO" id="GO:0005886">
    <property type="term" value="C:plasma membrane"/>
    <property type="evidence" value="ECO:0007669"/>
    <property type="project" value="TreeGrafter"/>
</dbReference>
<dbReference type="GO" id="GO:0006888">
    <property type="term" value="P:endoplasmic reticulum to Golgi vesicle-mediated transport"/>
    <property type="evidence" value="ECO:0007669"/>
    <property type="project" value="TreeGrafter"/>
</dbReference>
<comment type="caution">
    <text evidence="4">The sequence shown here is derived from an EMBL/GenBank/DDBJ whole genome shotgun (WGS) entry which is preliminary data.</text>
</comment>
<dbReference type="GO" id="GO:0031902">
    <property type="term" value="C:late endosome membrane"/>
    <property type="evidence" value="ECO:0007669"/>
    <property type="project" value="TreeGrafter"/>
</dbReference>
<evidence type="ECO:0000256" key="1">
    <source>
        <dbReference type="SAM" id="MobiDB-lite"/>
    </source>
</evidence>
<accession>A0AA88HLG7</accession>
<protein>
    <recommendedName>
        <fullName evidence="3">Methyltransferase FkbM domain-containing protein</fullName>
    </recommendedName>
</protein>
<reference evidence="4" key="1">
    <citation type="submission" date="2023-07" db="EMBL/GenBank/DDBJ databases">
        <title>Chromosome-level genome assembly of Artemia franciscana.</title>
        <authorList>
            <person name="Jo E."/>
        </authorList>
    </citation>
    <scope>NUCLEOTIDE SEQUENCE</scope>
    <source>
        <tissue evidence="4">Whole body</tissue>
    </source>
</reference>
<evidence type="ECO:0000259" key="3">
    <source>
        <dbReference type="Pfam" id="PF05050"/>
    </source>
</evidence>
<dbReference type="InterPro" id="IPR053202">
    <property type="entry name" value="EGF_Rcpt_Signaling_Reg"/>
</dbReference>
<feature type="domain" description="Methyltransferase FkbM" evidence="3">
    <location>
        <begin position="116"/>
        <end position="292"/>
    </location>
</feature>
<feature type="transmembrane region" description="Helical" evidence="2">
    <location>
        <begin position="12"/>
        <end position="28"/>
    </location>
</feature>
<dbReference type="InterPro" id="IPR029063">
    <property type="entry name" value="SAM-dependent_MTases_sf"/>
</dbReference>
<dbReference type="GO" id="GO:0005794">
    <property type="term" value="C:Golgi apparatus"/>
    <property type="evidence" value="ECO:0007669"/>
    <property type="project" value="TreeGrafter"/>
</dbReference>
<dbReference type="GO" id="GO:0016197">
    <property type="term" value="P:endosomal transport"/>
    <property type="evidence" value="ECO:0007669"/>
    <property type="project" value="TreeGrafter"/>
</dbReference>
<dbReference type="PANTHER" id="PTHR34009:SF2">
    <property type="entry name" value="PROTEIN STAR"/>
    <property type="match status" value="1"/>
</dbReference>
<name>A0AA88HLG7_ARTSF</name>
<gene>
    <name evidence="4" type="ORF">QYM36_012344</name>
</gene>
<organism evidence="4 5">
    <name type="scientific">Artemia franciscana</name>
    <name type="common">Brine shrimp</name>
    <name type="synonym">Artemia sanfranciscana</name>
    <dbReference type="NCBI Taxonomy" id="6661"/>
    <lineage>
        <taxon>Eukaryota</taxon>
        <taxon>Metazoa</taxon>
        <taxon>Ecdysozoa</taxon>
        <taxon>Arthropoda</taxon>
        <taxon>Crustacea</taxon>
        <taxon>Branchiopoda</taxon>
        <taxon>Anostraca</taxon>
        <taxon>Artemiidae</taxon>
        <taxon>Artemia</taxon>
    </lineage>
</organism>
<feature type="region of interest" description="Disordered" evidence="1">
    <location>
        <begin position="177"/>
        <end position="206"/>
    </location>
</feature>
<keyword evidence="2" id="KW-1133">Transmembrane helix</keyword>
<evidence type="ECO:0000313" key="5">
    <source>
        <dbReference type="Proteomes" id="UP001187531"/>
    </source>
</evidence>
<dbReference type="Proteomes" id="UP001187531">
    <property type="component" value="Unassembled WGS sequence"/>
</dbReference>
<proteinExistence type="predicted"/>
<keyword evidence="2" id="KW-0472">Membrane</keyword>
<dbReference type="EMBL" id="JAVRJZ010000016">
    <property type="protein sequence ID" value="KAK2711138.1"/>
    <property type="molecule type" value="Genomic_DNA"/>
</dbReference>